<evidence type="ECO:0000313" key="2">
    <source>
        <dbReference type="Proteomes" id="UP000192356"/>
    </source>
</evidence>
<keyword evidence="2" id="KW-1185">Reference proteome</keyword>
<proteinExistence type="predicted"/>
<dbReference type="VEuPathDB" id="MicrosporidiaDB:A0H76_2876"/>
<dbReference type="VEuPathDB" id="MicrosporidiaDB:HERIO_1997"/>
<sequence>MLKRYVKCRICLLDMKTKLYTRSSDSVAFRYYNRSCNDFSKYVSIHTKSLLSKFTVPLRDFLLVACKWFNNHTHV</sequence>
<organism evidence="1 2">
    <name type="scientific">Hepatospora eriocheir</name>
    <dbReference type="NCBI Taxonomy" id="1081669"/>
    <lineage>
        <taxon>Eukaryota</taxon>
        <taxon>Fungi</taxon>
        <taxon>Fungi incertae sedis</taxon>
        <taxon>Microsporidia</taxon>
        <taxon>Hepatosporidae</taxon>
        <taxon>Hepatospora</taxon>
    </lineage>
</organism>
<protein>
    <submittedName>
        <fullName evidence="1">Uncharacterized protein</fullName>
    </submittedName>
</protein>
<comment type="caution">
    <text evidence="1">The sequence shown here is derived from an EMBL/GenBank/DDBJ whole genome shotgun (WGS) entry which is preliminary data.</text>
</comment>
<accession>A0A1X0Q8F1</accession>
<gene>
    <name evidence="1" type="ORF">HERIO_1997</name>
</gene>
<name>A0A1X0Q8F1_9MICR</name>
<evidence type="ECO:0000313" key="1">
    <source>
        <dbReference type="EMBL" id="ORD96036.1"/>
    </source>
</evidence>
<dbReference type="EMBL" id="LVKB01000137">
    <property type="protein sequence ID" value="ORD96036.1"/>
    <property type="molecule type" value="Genomic_DNA"/>
</dbReference>
<dbReference type="AlphaFoldDB" id="A0A1X0Q8F1"/>
<dbReference type="Proteomes" id="UP000192356">
    <property type="component" value="Unassembled WGS sequence"/>
</dbReference>
<reference evidence="1 2" key="1">
    <citation type="journal article" date="2017" name="Environ. Microbiol.">
        <title>Decay of the glycolytic pathway and adaptation to intranuclear parasitism within Enterocytozoonidae microsporidia.</title>
        <authorList>
            <person name="Wiredu Boakye D."/>
            <person name="Jaroenlak P."/>
            <person name="Prachumwat A."/>
            <person name="Williams T.A."/>
            <person name="Bateman K.S."/>
            <person name="Itsathitphaisarn O."/>
            <person name="Sritunyalucksana K."/>
            <person name="Paszkiewicz K.H."/>
            <person name="Moore K.A."/>
            <person name="Stentiford G.D."/>
            <person name="Williams B.A."/>
        </authorList>
    </citation>
    <scope>NUCLEOTIDE SEQUENCE [LARGE SCALE GENOMIC DNA]</scope>
    <source>
        <strain evidence="1 2">GB1</strain>
    </source>
</reference>
<dbReference type="OrthoDB" id="2195552at2759"/>